<keyword evidence="1" id="KW-0812">Transmembrane</keyword>
<keyword evidence="2" id="KW-0808">Transferase</keyword>
<comment type="caution">
    <text evidence="2">The sequence shown here is derived from an EMBL/GenBank/DDBJ whole genome shotgun (WGS) entry which is preliminary data.</text>
</comment>
<proteinExistence type="predicted"/>
<evidence type="ECO:0000256" key="1">
    <source>
        <dbReference type="SAM" id="Phobius"/>
    </source>
</evidence>
<accession>A0A6L2JHU9</accession>
<dbReference type="EMBL" id="BKCJ010000789">
    <property type="protein sequence ID" value="GEU36262.1"/>
    <property type="molecule type" value="Genomic_DNA"/>
</dbReference>
<keyword evidence="1" id="KW-1133">Transmembrane helix</keyword>
<gene>
    <name evidence="2" type="ORF">Tci_008240</name>
</gene>
<sequence length="501" mass="56059">MSVWCRMFQLTIDVAAREWFDQLLLGSIDEWAELRKKFMTRVKPTAQRLRGYLQGNLYSLLPLISFLYHIMRVYRRSQELMLEEKKAGARDSYSVRSRLRKTQTSSTGFSREVLKPLEKIELEVLFRSEGFSKEQPWSSMVVRAPSPYKIILGRSGLEKLSPSDMIDIPKRIIEHSLNANVSKSQSVRNGGTGTRAKPSCNNEVGVWLKTGIIHLIRYLTRVSNPVVVNKGDDTTDLIDDSSMLNASTAGLAGSPNEQHVGSHVPEDNGEAKWANDSVPNVEDIFGISITSFKDIDDLTRHIEAGDYDDVLGSLTKEKRIAVKDAIIAFSVPFMDNMSGLNRVENGNVNTGNDGMKPCFTKETVQVEYEWKPPCCEQGIIFGHVYDQFPKNVKVISIVDKINNDGLQTMVNKRKSGKTGYTNIIMVVLQLANEESSKKFHTPKGGPHVPISKSNVLTSNLYDVLDDMESEEEVKVVYDEIVNLKSTRKGASPSMAPDGSKT</sequence>
<keyword evidence="1" id="KW-0472">Membrane</keyword>
<protein>
    <submittedName>
        <fullName evidence="2">Reverse transcriptase domain-containing protein</fullName>
    </submittedName>
</protein>
<evidence type="ECO:0000313" key="2">
    <source>
        <dbReference type="EMBL" id="GEU36262.1"/>
    </source>
</evidence>
<feature type="transmembrane region" description="Helical" evidence="1">
    <location>
        <begin position="51"/>
        <end position="71"/>
    </location>
</feature>
<name>A0A6L2JHU9_TANCI</name>
<keyword evidence="2" id="KW-0695">RNA-directed DNA polymerase</keyword>
<dbReference type="AlphaFoldDB" id="A0A6L2JHU9"/>
<organism evidence="2">
    <name type="scientific">Tanacetum cinerariifolium</name>
    <name type="common">Dalmatian daisy</name>
    <name type="synonym">Chrysanthemum cinerariifolium</name>
    <dbReference type="NCBI Taxonomy" id="118510"/>
    <lineage>
        <taxon>Eukaryota</taxon>
        <taxon>Viridiplantae</taxon>
        <taxon>Streptophyta</taxon>
        <taxon>Embryophyta</taxon>
        <taxon>Tracheophyta</taxon>
        <taxon>Spermatophyta</taxon>
        <taxon>Magnoliopsida</taxon>
        <taxon>eudicotyledons</taxon>
        <taxon>Gunneridae</taxon>
        <taxon>Pentapetalae</taxon>
        <taxon>asterids</taxon>
        <taxon>campanulids</taxon>
        <taxon>Asterales</taxon>
        <taxon>Asteraceae</taxon>
        <taxon>Asteroideae</taxon>
        <taxon>Anthemideae</taxon>
        <taxon>Anthemidinae</taxon>
        <taxon>Tanacetum</taxon>
    </lineage>
</organism>
<keyword evidence="2" id="KW-0548">Nucleotidyltransferase</keyword>
<dbReference type="GO" id="GO:0003964">
    <property type="term" value="F:RNA-directed DNA polymerase activity"/>
    <property type="evidence" value="ECO:0007669"/>
    <property type="project" value="UniProtKB-KW"/>
</dbReference>
<reference evidence="2" key="1">
    <citation type="journal article" date="2019" name="Sci. Rep.">
        <title>Draft genome of Tanacetum cinerariifolium, the natural source of mosquito coil.</title>
        <authorList>
            <person name="Yamashiro T."/>
            <person name="Shiraishi A."/>
            <person name="Satake H."/>
            <person name="Nakayama K."/>
        </authorList>
    </citation>
    <scope>NUCLEOTIDE SEQUENCE</scope>
</reference>